<evidence type="ECO:0000313" key="1">
    <source>
        <dbReference type="EMBL" id="KKN86519.1"/>
    </source>
</evidence>
<dbReference type="AlphaFoldDB" id="A0A0F9U4J4"/>
<accession>A0A0F9U4J4</accession>
<protein>
    <recommendedName>
        <fullName evidence="2">DprA winged helix domain-containing protein</fullName>
    </recommendedName>
</protein>
<sequence length="71" mass="8216">MSDIDVWEPYEASDVDLIREALMLRGGVSLPEIIKLTNVNKVTIEEVLAGFMDMKFIYYNKNTELYRWNGG</sequence>
<proteinExistence type="predicted"/>
<organism evidence="1">
    <name type="scientific">marine sediment metagenome</name>
    <dbReference type="NCBI Taxonomy" id="412755"/>
    <lineage>
        <taxon>unclassified sequences</taxon>
        <taxon>metagenomes</taxon>
        <taxon>ecological metagenomes</taxon>
    </lineage>
</organism>
<reference evidence="1" key="1">
    <citation type="journal article" date="2015" name="Nature">
        <title>Complex archaea that bridge the gap between prokaryotes and eukaryotes.</title>
        <authorList>
            <person name="Spang A."/>
            <person name="Saw J.H."/>
            <person name="Jorgensen S.L."/>
            <person name="Zaremba-Niedzwiedzka K."/>
            <person name="Martijn J."/>
            <person name="Lind A.E."/>
            <person name="van Eijk R."/>
            <person name="Schleper C."/>
            <person name="Guy L."/>
            <person name="Ettema T.J."/>
        </authorList>
    </citation>
    <scope>NUCLEOTIDE SEQUENCE</scope>
</reference>
<comment type="caution">
    <text evidence="1">The sequence shown here is derived from an EMBL/GenBank/DDBJ whole genome shotgun (WGS) entry which is preliminary data.</text>
</comment>
<gene>
    <name evidence="1" type="ORF">LCGC14_0266950</name>
</gene>
<name>A0A0F9U4J4_9ZZZZ</name>
<evidence type="ECO:0008006" key="2">
    <source>
        <dbReference type="Google" id="ProtNLM"/>
    </source>
</evidence>
<dbReference type="EMBL" id="LAZR01000146">
    <property type="protein sequence ID" value="KKN86519.1"/>
    <property type="molecule type" value="Genomic_DNA"/>
</dbReference>